<sequence>MKNKLRRLVVDSKVFFYVINETYSKVGETADGEWRTVLRLFREGYKNTALEFHFNTQDVTLIGNPLTNSSEFDNKNKEQSLNLHKPSIVKIFIRYGLKNGWDFRKSKMKFIDGNDLIRNELFK</sequence>
<evidence type="ECO:0000313" key="1">
    <source>
        <dbReference type="EMBL" id="NME72756.1"/>
    </source>
</evidence>
<reference evidence="1 2" key="1">
    <citation type="submission" date="2020-04" db="EMBL/GenBank/DDBJ databases">
        <title>Flammeovirga sp. SR4, a novel species isolated from seawater.</title>
        <authorList>
            <person name="Wang X."/>
        </authorList>
    </citation>
    <scope>NUCLEOTIDE SEQUENCE [LARGE SCALE GENOMIC DNA]</scope>
    <source>
        <strain evidence="1 2">ATCC 23126</strain>
    </source>
</reference>
<keyword evidence="2" id="KW-1185">Reference proteome</keyword>
<gene>
    <name evidence="1" type="ORF">HHU12_32660</name>
</gene>
<dbReference type="Proteomes" id="UP000576082">
    <property type="component" value="Unassembled WGS sequence"/>
</dbReference>
<protein>
    <submittedName>
        <fullName evidence="1">Uncharacterized protein</fullName>
    </submittedName>
</protein>
<dbReference type="AlphaFoldDB" id="A0A7X9S1W1"/>
<organism evidence="1 2">
    <name type="scientific">Flammeovirga aprica JL-4</name>
    <dbReference type="NCBI Taxonomy" id="694437"/>
    <lineage>
        <taxon>Bacteria</taxon>
        <taxon>Pseudomonadati</taxon>
        <taxon>Bacteroidota</taxon>
        <taxon>Cytophagia</taxon>
        <taxon>Cytophagales</taxon>
        <taxon>Flammeovirgaceae</taxon>
        <taxon>Flammeovirga</taxon>
    </lineage>
</organism>
<comment type="caution">
    <text evidence="1">The sequence shown here is derived from an EMBL/GenBank/DDBJ whole genome shotgun (WGS) entry which is preliminary data.</text>
</comment>
<name>A0A7X9S1W1_9BACT</name>
<evidence type="ECO:0000313" key="2">
    <source>
        <dbReference type="Proteomes" id="UP000576082"/>
    </source>
</evidence>
<dbReference type="RefSeq" id="WP_169660927.1">
    <property type="nucleotide sequence ID" value="NZ_JABANE010000204.1"/>
</dbReference>
<accession>A0A7X9S1W1</accession>
<proteinExistence type="predicted"/>
<dbReference type="EMBL" id="JABANE010000204">
    <property type="protein sequence ID" value="NME72756.1"/>
    <property type="molecule type" value="Genomic_DNA"/>
</dbReference>